<protein>
    <submittedName>
        <fullName evidence="1">Uncharacterized protein</fullName>
    </submittedName>
</protein>
<dbReference type="EMBL" id="DAKRPA010000077">
    <property type="protein sequence ID" value="DAZ99741.1"/>
    <property type="molecule type" value="Genomic_DNA"/>
</dbReference>
<sequence length="159" mass="17551">KSRWPSFSKRICPCHLSSLARRCRTAVVAPPPAAGCRRFQDQLSDPVRKPKGTYTPPASDGLAAHQMYRAMTEDPGKYPTPMDLVLAFQEMRCVRIPTPPAVLMALYSGRLGNRGASMIDVPESKPLEMGSTNKNFNMDFSPLVSLSRLDSGCSSYTQR</sequence>
<reference evidence="1" key="1">
    <citation type="submission" date="2022-11" db="EMBL/GenBank/DDBJ databases">
        <authorList>
            <person name="Morgan W.R."/>
            <person name="Tartar A."/>
        </authorList>
    </citation>
    <scope>NUCLEOTIDE SEQUENCE</scope>
    <source>
        <strain evidence="1">ARSEF 373</strain>
    </source>
</reference>
<proteinExistence type="predicted"/>
<dbReference type="Proteomes" id="UP001146120">
    <property type="component" value="Unassembled WGS sequence"/>
</dbReference>
<evidence type="ECO:0000313" key="1">
    <source>
        <dbReference type="EMBL" id="DAZ99741.1"/>
    </source>
</evidence>
<comment type="caution">
    <text evidence="1">The sequence shown here is derived from an EMBL/GenBank/DDBJ whole genome shotgun (WGS) entry which is preliminary data.</text>
</comment>
<evidence type="ECO:0000313" key="2">
    <source>
        <dbReference type="Proteomes" id="UP001146120"/>
    </source>
</evidence>
<reference evidence="1" key="2">
    <citation type="journal article" date="2023" name="Microbiol Resour">
        <title>Decontamination and Annotation of the Draft Genome Sequence of the Oomycete Lagenidium giganteum ARSEF 373.</title>
        <authorList>
            <person name="Morgan W.R."/>
            <person name="Tartar A."/>
        </authorList>
    </citation>
    <scope>NUCLEOTIDE SEQUENCE</scope>
    <source>
        <strain evidence="1">ARSEF 373</strain>
    </source>
</reference>
<gene>
    <name evidence="1" type="ORF">N0F65_003528</name>
</gene>
<organism evidence="1 2">
    <name type="scientific">Lagenidium giganteum</name>
    <dbReference type="NCBI Taxonomy" id="4803"/>
    <lineage>
        <taxon>Eukaryota</taxon>
        <taxon>Sar</taxon>
        <taxon>Stramenopiles</taxon>
        <taxon>Oomycota</taxon>
        <taxon>Peronosporomycetes</taxon>
        <taxon>Pythiales</taxon>
        <taxon>Pythiaceae</taxon>
    </lineage>
</organism>
<keyword evidence="2" id="KW-1185">Reference proteome</keyword>
<feature type="non-terminal residue" evidence="1">
    <location>
        <position position="1"/>
    </location>
</feature>
<name>A0AAV2Z2N6_9STRA</name>
<accession>A0AAV2Z2N6</accession>
<dbReference type="AlphaFoldDB" id="A0AAV2Z2N6"/>